<dbReference type="Gene3D" id="2.60.120.200">
    <property type="match status" value="1"/>
</dbReference>
<evidence type="ECO:0000313" key="1">
    <source>
        <dbReference type="EMBL" id="SVE41431.1"/>
    </source>
</evidence>
<evidence type="ECO:0008006" key="2">
    <source>
        <dbReference type="Google" id="ProtNLM"/>
    </source>
</evidence>
<dbReference type="SUPFAM" id="SSF49899">
    <property type="entry name" value="Concanavalin A-like lectins/glucanases"/>
    <property type="match status" value="1"/>
</dbReference>
<name>A0A383DAS2_9ZZZZ</name>
<feature type="non-terminal residue" evidence="1">
    <location>
        <position position="209"/>
    </location>
</feature>
<gene>
    <name evidence="1" type="ORF">METZ01_LOCUS494285</name>
</gene>
<dbReference type="AlphaFoldDB" id="A0A383DAS2"/>
<proteinExistence type="predicted"/>
<organism evidence="1">
    <name type="scientific">marine metagenome</name>
    <dbReference type="NCBI Taxonomy" id="408172"/>
    <lineage>
        <taxon>unclassified sequences</taxon>
        <taxon>metagenomes</taxon>
        <taxon>ecological metagenomes</taxon>
    </lineage>
</organism>
<accession>A0A383DAS2</accession>
<sequence>MSVNMNNLRRKTITGYCNPLSVRSGERVDFKVCCYDVGTYKADMVRLIGGDDSEGGIGVIEEVLDAPFANDYPCRHQVIRRGSYGQVEIKGGLRDLTGITLQAMIYPTLPGRQRQVIMGQRGGFTLYLDEDGALAAAIDGQQLTSTGRPVRRHQWLFVGAAYDGETGLLHLNQWPLAVSPGDRANSPKFSCEELIRKGTAIASSDAPFL</sequence>
<protein>
    <recommendedName>
        <fullName evidence="2">LamG domain-containing protein</fullName>
    </recommendedName>
</protein>
<dbReference type="EMBL" id="UINC01215645">
    <property type="protein sequence ID" value="SVE41431.1"/>
    <property type="molecule type" value="Genomic_DNA"/>
</dbReference>
<dbReference type="InterPro" id="IPR013320">
    <property type="entry name" value="ConA-like_dom_sf"/>
</dbReference>
<reference evidence="1" key="1">
    <citation type="submission" date="2018-05" db="EMBL/GenBank/DDBJ databases">
        <authorList>
            <person name="Lanie J.A."/>
            <person name="Ng W.-L."/>
            <person name="Kazmierczak K.M."/>
            <person name="Andrzejewski T.M."/>
            <person name="Davidsen T.M."/>
            <person name="Wayne K.J."/>
            <person name="Tettelin H."/>
            <person name="Glass J.I."/>
            <person name="Rusch D."/>
            <person name="Podicherti R."/>
            <person name="Tsui H.-C.T."/>
            <person name="Winkler M.E."/>
        </authorList>
    </citation>
    <scope>NUCLEOTIDE SEQUENCE</scope>
</reference>